<name>A0ABT5ZQ34_9ACTN</name>
<dbReference type="EC" id="4.1.1.15" evidence="3 8"/>
<proteinExistence type="inferred from homology"/>
<evidence type="ECO:0000313" key="9">
    <source>
        <dbReference type="EMBL" id="MDF3291932.1"/>
    </source>
</evidence>
<dbReference type="InterPro" id="IPR002129">
    <property type="entry name" value="PyrdxlP-dep_de-COase"/>
</dbReference>
<evidence type="ECO:0000256" key="6">
    <source>
        <dbReference type="ARBA" id="ARBA00048868"/>
    </source>
</evidence>
<evidence type="ECO:0000256" key="8">
    <source>
        <dbReference type="RuleBase" id="RU361171"/>
    </source>
</evidence>
<organism evidence="9 10">
    <name type="scientific">Streptomyces silvisoli</name>
    <dbReference type="NCBI Taxonomy" id="3034235"/>
    <lineage>
        <taxon>Bacteria</taxon>
        <taxon>Bacillati</taxon>
        <taxon>Actinomycetota</taxon>
        <taxon>Actinomycetes</taxon>
        <taxon>Kitasatosporales</taxon>
        <taxon>Streptomycetaceae</taxon>
        <taxon>Streptomyces</taxon>
    </lineage>
</organism>
<accession>A0ABT5ZQ34</accession>
<dbReference type="Gene3D" id="4.10.280.50">
    <property type="match status" value="1"/>
</dbReference>
<dbReference type="Pfam" id="PF00282">
    <property type="entry name" value="Pyridoxal_deC"/>
    <property type="match status" value="1"/>
</dbReference>
<evidence type="ECO:0000256" key="3">
    <source>
        <dbReference type="ARBA" id="ARBA00012421"/>
    </source>
</evidence>
<comment type="caution">
    <text evidence="9">The sequence shown here is derived from an EMBL/GenBank/DDBJ whole genome shotgun (WGS) entry which is preliminary data.</text>
</comment>
<evidence type="ECO:0000256" key="1">
    <source>
        <dbReference type="ARBA" id="ARBA00001933"/>
    </source>
</evidence>
<evidence type="ECO:0000256" key="5">
    <source>
        <dbReference type="ARBA" id="ARBA00023239"/>
    </source>
</evidence>
<keyword evidence="4 7" id="KW-0663">Pyridoxal phosphate</keyword>
<gene>
    <name evidence="9" type="ORF">P3G67_22430</name>
</gene>
<dbReference type="SUPFAM" id="SSF53383">
    <property type="entry name" value="PLP-dependent transferases"/>
    <property type="match status" value="1"/>
</dbReference>
<dbReference type="GO" id="GO:0004351">
    <property type="term" value="F:glutamate decarboxylase activity"/>
    <property type="evidence" value="ECO:0007669"/>
    <property type="project" value="UniProtKB-EC"/>
</dbReference>
<reference evidence="9 10" key="1">
    <citation type="submission" date="2023-03" db="EMBL/GenBank/DDBJ databases">
        <title>Draft genome sequence of Streptomyces sp. RB6PN23 isolated from peat swamp forest in Thailand.</title>
        <authorList>
            <person name="Klaysubun C."/>
            <person name="Duangmal K."/>
        </authorList>
    </citation>
    <scope>NUCLEOTIDE SEQUENCE [LARGE SCALE GENOMIC DNA]</scope>
    <source>
        <strain evidence="9 10">RB6PN23</strain>
    </source>
</reference>
<protein>
    <recommendedName>
        <fullName evidence="3 8">Glutamate decarboxylase</fullName>
        <ecNumber evidence="3 8">4.1.1.15</ecNumber>
    </recommendedName>
</protein>
<evidence type="ECO:0000313" key="10">
    <source>
        <dbReference type="Proteomes" id="UP001216579"/>
    </source>
</evidence>
<comment type="catalytic activity">
    <reaction evidence="6 8">
        <text>L-glutamate + H(+) = 4-aminobutanoate + CO2</text>
        <dbReference type="Rhea" id="RHEA:17785"/>
        <dbReference type="ChEBI" id="CHEBI:15378"/>
        <dbReference type="ChEBI" id="CHEBI:16526"/>
        <dbReference type="ChEBI" id="CHEBI:29985"/>
        <dbReference type="ChEBI" id="CHEBI:59888"/>
        <dbReference type="EC" id="4.1.1.15"/>
    </reaction>
</comment>
<sequence length="446" mass="49792">MELPEEEMEPEAAYRLVHDELMLDGNARLNLATFATSWMEPQARALMDESLAKNAVDREEYPQTAAMEERCVRMLARLWNAPFPDACVGCSTTGSSEAAMLAGLVLKHRWRERRRSDDLDPGRPNLVMGANVQVCWKKFARYFDVEPRLVPLENGRYHLTQELLDQYCDQNTIGVISVLGSTLDGSYEPVDRICTALDVLQQRTGIDIPVHVDGASGAMVAPFVDPDLDWDFRLHRVVSINASGHKFGLVYPSIGWAVWRDAETVPEELIFQVNYLGGHMPTLGLSFSRPASQVVAQYYSFLRYGHSGLRRIQERCHSIARALAEEIAAIGPYQLLSDGSQLPVVTFHLTPETDGFTVFDVSRTLRERGWQVPAYTLPHNRTDLAVLRVVVRHGFSGELAQLFLDDLRRVTDQLTNQYGSRVILRAAGQKPAPLPSMIGGGKAIAG</sequence>
<dbReference type="InterPro" id="IPR015424">
    <property type="entry name" value="PyrdxlP-dep_Trfase"/>
</dbReference>
<evidence type="ECO:0000256" key="4">
    <source>
        <dbReference type="ARBA" id="ARBA00022898"/>
    </source>
</evidence>
<dbReference type="PANTHER" id="PTHR43321">
    <property type="entry name" value="GLUTAMATE DECARBOXYLASE"/>
    <property type="match status" value="1"/>
</dbReference>
<dbReference type="InterPro" id="IPR010107">
    <property type="entry name" value="Glutamate_decarboxylase"/>
</dbReference>
<dbReference type="InterPro" id="IPR015421">
    <property type="entry name" value="PyrdxlP-dep_Trfase_major"/>
</dbReference>
<dbReference type="Gene3D" id="3.90.1150.160">
    <property type="match status" value="1"/>
</dbReference>
<keyword evidence="10" id="KW-1185">Reference proteome</keyword>
<dbReference type="EMBL" id="JARJBC010000014">
    <property type="protein sequence ID" value="MDF3291932.1"/>
    <property type="molecule type" value="Genomic_DNA"/>
</dbReference>
<dbReference type="PANTHER" id="PTHR43321:SF3">
    <property type="entry name" value="GLUTAMATE DECARBOXYLASE"/>
    <property type="match status" value="1"/>
</dbReference>
<evidence type="ECO:0000256" key="7">
    <source>
        <dbReference type="RuleBase" id="RU000382"/>
    </source>
</evidence>
<keyword evidence="5 7" id="KW-0456">Lyase</keyword>
<dbReference type="Proteomes" id="UP001216579">
    <property type="component" value="Unassembled WGS sequence"/>
</dbReference>
<dbReference type="Gene3D" id="3.40.640.10">
    <property type="entry name" value="Type I PLP-dependent aspartate aminotransferase-like (Major domain)"/>
    <property type="match status" value="1"/>
</dbReference>
<dbReference type="NCBIfam" id="TIGR01788">
    <property type="entry name" value="Glu-decarb-GAD"/>
    <property type="match status" value="1"/>
</dbReference>
<evidence type="ECO:0000256" key="2">
    <source>
        <dbReference type="ARBA" id="ARBA00009533"/>
    </source>
</evidence>
<comment type="cofactor">
    <cofactor evidence="1 7">
        <name>pyridoxal 5'-phosphate</name>
        <dbReference type="ChEBI" id="CHEBI:597326"/>
    </cofactor>
</comment>
<keyword evidence="8" id="KW-0210">Decarboxylase</keyword>
<comment type="similarity">
    <text evidence="2 7">Belongs to the group II decarboxylase family.</text>
</comment>